<keyword evidence="3" id="KW-1185">Reference proteome</keyword>
<gene>
    <name evidence="2" type="ORF">GGR12_002297</name>
</gene>
<protein>
    <submittedName>
        <fullName evidence="2">Putative DNA-binding ribbon-helix-helix protein</fullName>
    </submittedName>
</protein>
<proteinExistence type="predicted"/>
<dbReference type="EMBL" id="JACIDM010000002">
    <property type="protein sequence ID" value="MBB4083431.1"/>
    <property type="molecule type" value="Genomic_DNA"/>
</dbReference>
<keyword evidence="2" id="KW-0238">DNA-binding</keyword>
<dbReference type="Gene3D" id="1.10.3990.20">
    <property type="entry name" value="protein bp1543"/>
    <property type="match status" value="1"/>
</dbReference>
<dbReference type="InterPro" id="IPR027373">
    <property type="entry name" value="RHH_dom"/>
</dbReference>
<reference evidence="2 3" key="1">
    <citation type="submission" date="2020-08" db="EMBL/GenBank/DDBJ databases">
        <title>Genomic Encyclopedia of Type Strains, Phase IV (KMG-IV): sequencing the most valuable type-strain genomes for metagenomic binning, comparative biology and taxonomic classification.</title>
        <authorList>
            <person name="Goeker M."/>
        </authorList>
    </citation>
    <scope>NUCLEOTIDE SEQUENCE [LARGE SCALE GENOMIC DNA]</scope>
    <source>
        <strain evidence="2 3">DSM 23960</strain>
    </source>
</reference>
<evidence type="ECO:0000313" key="2">
    <source>
        <dbReference type="EMBL" id="MBB4083431.1"/>
    </source>
</evidence>
<dbReference type="AlphaFoldDB" id="A0A7W6JG14"/>
<dbReference type="GO" id="GO:0003677">
    <property type="term" value="F:DNA binding"/>
    <property type="evidence" value="ECO:0007669"/>
    <property type="project" value="UniProtKB-KW"/>
</dbReference>
<accession>A0A7W6JG14</accession>
<dbReference type="InterPro" id="IPR038268">
    <property type="entry name" value="RHH_sf"/>
</dbReference>
<comment type="caution">
    <text evidence="2">The sequence shown here is derived from an EMBL/GenBank/DDBJ whole genome shotgun (WGS) entry which is preliminary data.</text>
</comment>
<evidence type="ECO:0000259" key="1">
    <source>
        <dbReference type="Pfam" id="PF13467"/>
    </source>
</evidence>
<dbReference type="Proteomes" id="UP000529946">
    <property type="component" value="Unassembled WGS sequence"/>
</dbReference>
<organism evidence="2 3">
    <name type="scientific">Brevundimonas lenta</name>
    <dbReference type="NCBI Taxonomy" id="424796"/>
    <lineage>
        <taxon>Bacteria</taxon>
        <taxon>Pseudomonadati</taxon>
        <taxon>Pseudomonadota</taxon>
        <taxon>Alphaproteobacteria</taxon>
        <taxon>Caulobacterales</taxon>
        <taxon>Caulobacteraceae</taxon>
        <taxon>Brevundimonas</taxon>
    </lineage>
</organism>
<dbReference type="RefSeq" id="WP_183204525.1">
    <property type="nucleotide sequence ID" value="NZ_BAAAER010000009.1"/>
</dbReference>
<sequence>MSGLVKRSVSLSGHATSVALEPAFWAVLDRVGAALGLSHAGLMKRIDETRGRTPLASACRLLALAWAGGDRSFAEHRSSD</sequence>
<dbReference type="Pfam" id="PF13467">
    <property type="entry name" value="RHH_4"/>
    <property type="match status" value="1"/>
</dbReference>
<name>A0A7W6JG14_9CAUL</name>
<feature type="domain" description="Ribbon-helix-helix" evidence="1">
    <location>
        <begin position="5"/>
        <end position="66"/>
    </location>
</feature>
<evidence type="ECO:0000313" key="3">
    <source>
        <dbReference type="Proteomes" id="UP000529946"/>
    </source>
</evidence>